<organism evidence="1 2">
    <name type="scientific">Sulfurihydrogenibium yellowstonense SS-5</name>
    <dbReference type="NCBI Taxonomy" id="432331"/>
    <lineage>
        <taxon>Bacteria</taxon>
        <taxon>Pseudomonadati</taxon>
        <taxon>Aquificota</taxon>
        <taxon>Aquificia</taxon>
        <taxon>Aquificales</taxon>
        <taxon>Hydrogenothermaceae</taxon>
        <taxon>Sulfurihydrogenibium</taxon>
    </lineage>
</organism>
<evidence type="ECO:0000313" key="2">
    <source>
        <dbReference type="Proteomes" id="UP000005540"/>
    </source>
</evidence>
<comment type="caution">
    <text evidence="1">The sequence shown here is derived from an EMBL/GenBank/DDBJ whole genome shotgun (WGS) entry which is preliminary data.</text>
</comment>
<name>C4FK93_9AQUI</name>
<reference evidence="1 2" key="1">
    <citation type="submission" date="2009-04" db="EMBL/GenBank/DDBJ databases">
        <authorList>
            <person name="Reysenbach A.-L."/>
            <person name="Heidelberg J.F."/>
            <person name="Nelson W.C."/>
        </authorList>
    </citation>
    <scope>NUCLEOTIDE SEQUENCE [LARGE SCALE GENOMIC DNA]</scope>
    <source>
        <strain evidence="1 2">SS-5</strain>
    </source>
</reference>
<keyword evidence="2" id="KW-1185">Reference proteome</keyword>
<evidence type="ECO:0000313" key="1">
    <source>
        <dbReference type="EMBL" id="EEP60498.1"/>
    </source>
</evidence>
<gene>
    <name evidence="1" type="ORF">SULYE_0993</name>
</gene>
<dbReference type="RefSeq" id="WP_007546998.1">
    <property type="nucleotide sequence ID" value="NZ_ABZS01000087.1"/>
</dbReference>
<sequence length="119" mass="13276">MKKSLFLILLILIGFVVLFILGKINFSKPEITVLNKTLSLGENAVISVKAVDDKPGIRDLKVYISQNNHKIKVFEQSIDNQKEVSLNINIKPKSLGLVEGNAVLEIEARDGSILKIQEY</sequence>
<dbReference type="AlphaFoldDB" id="C4FK93"/>
<dbReference type="Proteomes" id="UP000005540">
    <property type="component" value="Unassembled WGS sequence"/>
</dbReference>
<proteinExistence type="predicted"/>
<dbReference type="EMBL" id="ABZS01000087">
    <property type="protein sequence ID" value="EEP60498.1"/>
    <property type="molecule type" value="Genomic_DNA"/>
</dbReference>
<protein>
    <submittedName>
        <fullName evidence="1">Putative peptidase M23B</fullName>
    </submittedName>
</protein>
<accession>C4FK93</accession>